<evidence type="ECO:0000256" key="5">
    <source>
        <dbReference type="ARBA" id="ARBA00022777"/>
    </source>
</evidence>
<evidence type="ECO:0000256" key="2">
    <source>
        <dbReference type="ARBA" id="ARBA00022527"/>
    </source>
</evidence>
<dbReference type="PANTHER" id="PTHR43289:SF6">
    <property type="entry name" value="SERINE_THREONINE-PROTEIN KINASE NEKL-3"/>
    <property type="match status" value="1"/>
</dbReference>
<evidence type="ECO:0000256" key="3">
    <source>
        <dbReference type="ARBA" id="ARBA00022679"/>
    </source>
</evidence>
<keyword evidence="3" id="KW-0808">Transferase</keyword>
<feature type="domain" description="Protein kinase" evidence="9">
    <location>
        <begin position="10"/>
        <end position="275"/>
    </location>
</feature>
<dbReference type="SMART" id="SM00220">
    <property type="entry name" value="S_TKc"/>
    <property type="match status" value="1"/>
</dbReference>
<dbReference type="InterPro" id="IPR008271">
    <property type="entry name" value="Ser/Thr_kinase_AS"/>
</dbReference>
<evidence type="ECO:0000256" key="1">
    <source>
        <dbReference type="ARBA" id="ARBA00012513"/>
    </source>
</evidence>
<dbReference type="CDD" id="cd14014">
    <property type="entry name" value="STKc_PknB_like"/>
    <property type="match status" value="1"/>
</dbReference>
<evidence type="ECO:0000256" key="4">
    <source>
        <dbReference type="ARBA" id="ARBA00022741"/>
    </source>
</evidence>
<dbReference type="EMBL" id="CP154795">
    <property type="protein sequence ID" value="XAN05809.1"/>
    <property type="molecule type" value="Genomic_DNA"/>
</dbReference>
<dbReference type="Gene3D" id="3.30.200.20">
    <property type="entry name" value="Phosphorylase Kinase, domain 1"/>
    <property type="match status" value="1"/>
</dbReference>
<keyword evidence="6 7" id="KW-0067">ATP-binding</keyword>
<feature type="binding site" evidence="7">
    <location>
        <position position="39"/>
    </location>
    <ligand>
        <name>ATP</name>
        <dbReference type="ChEBI" id="CHEBI:30616"/>
    </ligand>
</feature>
<keyword evidence="4 7" id="KW-0547">Nucleotide-binding</keyword>
<dbReference type="PANTHER" id="PTHR43289">
    <property type="entry name" value="MITOGEN-ACTIVATED PROTEIN KINASE KINASE KINASE 20-RELATED"/>
    <property type="match status" value="1"/>
</dbReference>
<dbReference type="Gene3D" id="1.10.510.10">
    <property type="entry name" value="Transferase(Phosphotransferase) domain 1"/>
    <property type="match status" value="1"/>
</dbReference>
<proteinExistence type="predicted"/>
<evidence type="ECO:0000256" key="6">
    <source>
        <dbReference type="ARBA" id="ARBA00022840"/>
    </source>
</evidence>
<evidence type="ECO:0000313" key="10">
    <source>
        <dbReference type="EMBL" id="XAN05809.1"/>
    </source>
</evidence>
<keyword evidence="8" id="KW-0472">Membrane</keyword>
<feature type="transmembrane region" description="Helical" evidence="8">
    <location>
        <begin position="348"/>
        <end position="369"/>
    </location>
</feature>
<protein>
    <recommendedName>
        <fullName evidence="1">non-specific serine/threonine protein kinase</fullName>
        <ecNumber evidence="1">2.7.11.1</ecNumber>
    </recommendedName>
</protein>
<dbReference type="InterPro" id="IPR011009">
    <property type="entry name" value="Kinase-like_dom_sf"/>
</dbReference>
<dbReference type="InterPro" id="IPR017441">
    <property type="entry name" value="Protein_kinase_ATP_BS"/>
</dbReference>
<keyword evidence="11" id="KW-1185">Reference proteome</keyword>
<keyword evidence="8" id="KW-1133">Transmembrane helix</keyword>
<accession>A0ABZ3FM01</accession>
<gene>
    <name evidence="10" type="ORF">AADG42_00300</name>
</gene>
<keyword evidence="2" id="KW-0723">Serine/threonine-protein kinase</keyword>
<evidence type="ECO:0000313" key="11">
    <source>
        <dbReference type="Proteomes" id="UP001442841"/>
    </source>
</evidence>
<reference evidence="10 11" key="1">
    <citation type="submission" date="2024-04" db="EMBL/GenBank/DDBJ databases">
        <title>Isolation of an actinomycete strain from pig manure.</title>
        <authorList>
            <person name="Gong T."/>
            <person name="Yu Z."/>
            <person name="An M."/>
            <person name="Wei C."/>
            <person name="Yang W."/>
            <person name="Liu L."/>
        </authorList>
    </citation>
    <scope>NUCLEOTIDE SEQUENCE [LARGE SCALE GENOMIC DNA]</scope>
    <source>
        <strain evidence="10 11">ZF39</strain>
    </source>
</reference>
<keyword evidence="8" id="KW-0812">Transmembrane</keyword>
<dbReference type="EC" id="2.7.11.1" evidence="1"/>
<dbReference type="PROSITE" id="PS00108">
    <property type="entry name" value="PROTEIN_KINASE_ST"/>
    <property type="match status" value="1"/>
</dbReference>
<sequence>MQGDIGVPGVTGAQQIGQGAFGRVYRAEESGLNRTVAVKVLANVDLDGETRARFAREARAIGRLSGHPNIVDVYAQGSTADGVPYLLMEFCSNGSLGDRLSNGARLSWQEATETLVEICGALETAHAAGILHRDIKPANILIDGYGTPKLADFGIARMGPDDSVTQTGMLTGSPAHMAPELIAGADPTAVSDVYSVGSTLFALITGQPPFVRTSDTSILSLLHRIAAEPAPHLTQWGVPAPIADLVAAALAKDPARRPPSCAEFARALQAARAQLGLAPGKYTGPADRAGRTPVADATIIPDRAVAYASPTAPPPVMSASLGAPMPPVAPPNQSQSITHQDPDSRRRIIMVAAWAVVAICLALIALVLVDRSQRLSSAVALAAWLP</sequence>
<evidence type="ECO:0000256" key="8">
    <source>
        <dbReference type="SAM" id="Phobius"/>
    </source>
</evidence>
<dbReference type="SUPFAM" id="SSF56112">
    <property type="entry name" value="Protein kinase-like (PK-like)"/>
    <property type="match status" value="1"/>
</dbReference>
<dbReference type="RefSeq" id="WP_425307242.1">
    <property type="nucleotide sequence ID" value="NZ_CP154795.1"/>
</dbReference>
<keyword evidence="5 10" id="KW-0418">Kinase</keyword>
<evidence type="ECO:0000256" key="7">
    <source>
        <dbReference type="PROSITE-ProRule" id="PRU10141"/>
    </source>
</evidence>
<dbReference type="PROSITE" id="PS00107">
    <property type="entry name" value="PROTEIN_KINASE_ATP"/>
    <property type="match status" value="1"/>
</dbReference>
<dbReference type="Pfam" id="PF00069">
    <property type="entry name" value="Pkinase"/>
    <property type="match status" value="1"/>
</dbReference>
<dbReference type="PROSITE" id="PS50011">
    <property type="entry name" value="PROTEIN_KINASE_DOM"/>
    <property type="match status" value="1"/>
</dbReference>
<dbReference type="Proteomes" id="UP001442841">
    <property type="component" value="Chromosome"/>
</dbReference>
<name>A0ABZ3FM01_9ACTN</name>
<evidence type="ECO:0000259" key="9">
    <source>
        <dbReference type="PROSITE" id="PS50011"/>
    </source>
</evidence>
<organism evidence="10 11">
    <name type="scientific">Ammonicoccus fulvus</name>
    <dbReference type="NCBI Taxonomy" id="3138240"/>
    <lineage>
        <taxon>Bacteria</taxon>
        <taxon>Bacillati</taxon>
        <taxon>Actinomycetota</taxon>
        <taxon>Actinomycetes</taxon>
        <taxon>Propionibacteriales</taxon>
        <taxon>Propionibacteriaceae</taxon>
        <taxon>Ammonicoccus</taxon>
    </lineage>
</organism>
<dbReference type="InterPro" id="IPR000719">
    <property type="entry name" value="Prot_kinase_dom"/>
</dbReference>
<dbReference type="GO" id="GO:0016301">
    <property type="term" value="F:kinase activity"/>
    <property type="evidence" value="ECO:0007669"/>
    <property type="project" value="UniProtKB-KW"/>
</dbReference>